<evidence type="ECO:0008006" key="3">
    <source>
        <dbReference type="Google" id="ProtNLM"/>
    </source>
</evidence>
<name>A0A7K1U049_9BACT</name>
<dbReference type="AlphaFoldDB" id="A0A7K1U049"/>
<dbReference type="EMBL" id="WRXN01000001">
    <property type="protein sequence ID" value="MVT07723.1"/>
    <property type="molecule type" value="Genomic_DNA"/>
</dbReference>
<reference evidence="1 2" key="1">
    <citation type="submission" date="2019-12" db="EMBL/GenBank/DDBJ databases">
        <title>Chitinophaga sp. strain ysch24 (GDMCC 1.1355), whole genome shotgun sequence.</title>
        <authorList>
            <person name="Zhang X."/>
        </authorList>
    </citation>
    <scope>NUCLEOTIDE SEQUENCE [LARGE SCALE GENOMIC DNA]</scope>
    <source>
        <strain evidence="2">ysch24</strain>
    </source>
</reference>
<keyword evidence="2" id="KW-1185">Reference proteome</keyword>
<gene>
    <name evidence="1" type="ORF">GO493_05580</name>
</gene>
<organism evidence="1 2">
    <name type="scientific">Chitinophaga tropicalis</name>
    <dbReference type="NCBI Taxonomy" id="2683588"/>
    <lineage>
        <taxon>Bacteria</taxon>
        <taxon>Pseudomonadati</taxon>
        <taxon>Bacteroidota</taxon>
        <taxon>Chitinophagia</taxon>
        <taxon>Chitinophagales</taxon>
        <taxon>Chitinophagaceae</taxon>
        <taxon>Chitinophaga</taxon>
    </lineage>
</organism>
<comment type="caution">
    <text evidence="1">The sequence shown here is derived from an EMBL/GenBank/DDBJ whole genome shotgun (WGS) entry which is preliminary data.</text>
</comment>
<evidence type="ECO:0000313" key="1">
    <source>
        <dbReference type="EMBL" id="MVT07723.1"/>
    </source>
</evidence>
<dbReference type="RefSeq" id="WP_157305103.1">
    <property type="nucleotide sequence ID" value="NZ_WRXN01000001.1"/>
</dbReference>
<protein>
    <recommendedName>
        <fullName evidence="3">YD repeat-containing protein</fullName>
    </recommendedName>
</protein>
<dbReference type="Proteomes" id="UP000461730">
    <property type="component" value="Unassembled WGS sequence"/>
</dbReference>
<proteinExistence type="predicted"/>
<accession>A0A7K1U049</accession>
<sequence>MTTMQVGYTQSSSKNTLPQIMPKSPDVAALDKYGDLPVSECAGTASFEIPLAKISIGEFSLPIQLSYYKNGLKVEDIPSSVGDGWTLQFGGIVSFQQCGVNDLKTGGLLYGGVGSSAMTDLKTYQRGHMTAFNKMNYLENIIAGNEDSEFDMYNYNFLGKSGQFFYDTLGKIQTMPKNDMQVKWVGDTVVMIDNDNNTYYFGGIERGQRYNTVDLDYRLNFNDITGYQLTRIVTSENRNIYFKYKVFNYAYDIPKSSLSHWEGIGSPPSGCPTSGPTGYTERVEVGCLLPDSILFDNGYVKFKISTDFRQDIQAVAPTYNVSYVKGLTIYNSSGQKVKDYNFVQGYFGSSDGKRLKLSSVEELNGALVDKRWKFQYHNEGASFPSFISFSKDHWGYFNGKTNFSSIPIARYFSIWPYWRDYSVSFADRGATTASMNGMLKQIDYPTGGSTIIEYEPNQIKVTQYTQITDQSPYLNISDATSFVTRVNANTLATQNTVSGSFTIPAINGGGLVTVQITGIMELDPTHFWDPTVQFTGPTPTTDLSPLYDVFNLPNSPGMTGGQWIKALAPGTYTYTLTPGQSVDGPPRLYHISNFVVESEQWNTPQPYLLGGVRVARIIQNDSMGTPAKYRRYMYKDSITQVNFKNIPFYHSSMLNYTVSGLACLTCNSMATIQDESIIPAAGPHIEYPYVTMIDSSSIGILGKTESVFLTSTNEAGSSVSPHVRPINNSWVSGSLSNQKIYKYSGGVYTLIKEIQNVYTESARIGQSNGIRVNYSEYCPISTNRVYNTSLATVFTRRFNMTQNKEINLLPTQQLVTQTDYTVNSTRHTLPVNTSRLDSKGGQVQQKTIYSFDYDTTATANADVLAMRNLQRKNMLVPVEVIQYKTISGTNYVVGGVLTTYQQTKPVPDKVYQLRLTAPIPLTSFIQSNSGGTFTKDAHYELVSSFDAYDEFNQVTTLTPISSGPLSYLYDYKKALPVAEVKNAPLSQVAYTSFEAEQKGNWTFSGPPVADPTAPTGNRCYNTLGGVLGFSGMTSSKAYIVSYWLKSSTALTITGTTSGYPQKGKTTADGWTFFTHRVSGVTSVSISGGIIDEVRLYPETAMMKTYTYDPFKGVTSICDQRNNITYYSYDDIGRLSVMRDQDRRVIKIADYQYLKPITQ</sequence>
<evidence type="ECO:0000313" key="2">
    <source>
        <dbReference type="Proteomes" id="UP000461730"/>
    </source>
</evidence>